<proteinExistence type="predicted"/>
<feature type="chain" id="PRO_5046868275" evidence="1">
    <location>
        <begin position="20"/>
        <end position="237"/>
    </location>
</feature>
<dbReference type="Proteomes" id="UP001460202">
    <property type="component" value="Unassembled WGS sequence"/>
</dbReference>
<keyword evidence="1" id="KW-0732">Signal</keyword>
<dbReference type="EMBL" id="JBBMFL010000008">
    <property type="protein sequence ID" value="MEQ2544948.1"/>
    <property type="molecule type" value="Genomic_DNA"/>
</dbReference>
<sequence length="237" mass="27655">MKKLLYAIIALLYAATMQAQEEQKDVTKFLGIPVDGYKPAMIEKLKAKGFRSIPNTDLLEGEFNGTEVYVGVVTNNNRVYRIGLSDKNTRGETDIKARFNRLCRQFRNNPKYKTFRTEEEQTIPDNEDLSYEITVHDKRYEAVFYQISQLDTVAIYNESKQSLLSEYTQEQLDNPTEEISAAIRQIYLANKTWYDSQNILALFNKTVWFMIAKESTGEYRIMMFYDNKYNEADGEDL</sequence>
<organism evidence="2 3">
    <name type="scientific">Alistipes intestinihominis</name>
    <dbReference type="NCBI Taxonomy" id="3133172"/>
    <lineage>
        <taxon>Bacteria</taxon>
        <taxon>Pseudomonadati</taxon>
        <taxon>Bacteroidota</taxon>
        <taxon>Bacteroidia</taxon>
        <taxon>Bacteroidales</taxon>
        <taxon>Rikenellaceae</taxon>
        <taxon>Alistipes</taxon>
    </lineage>
</organism>
<evidence type="ECO:0000256" key="1">
    <source>
        <dbReference type="SAM" id="SignalP"/>
    </source>
</evidence>
<name>A0ABV1GX09_9BACT</name>
<comment type="caution">
    <text evidence="2">The sequence shown here is derived from an EMBL/GenBank/DDBJ whole genome shotgun (WGS) entry which is preliminary data.</text>
</comment>
<feature type="signal peptide" evidence="1">
    <location>
        <begin position="1"/>
        <end position="19"/>
    </location>
</feature>
<reference evidence="2 3" key="1">
    <citation type="submission" date="2024-03" db="EMBL/GenBank/DDBJ databases">
        <title>Human intestinal bacterial collection.</title>
        <authorList>
            <person name="Pauvert C."/>
            <person name="Hitch T.C.A."/>
            <person name="Clavel T."/>
        </authorList>
    </citation>
    <scope>NUCLEOTIDE SEQUENCE [LARGE SCALE GENOMIC DNA]</scope>
    <source>
        <strain evidence="2 3">CLA-KB-H122</strain>
    </source>
</reference>
<gene>
    <name evidence="2" type="ORF">WMO46_08315</name>
</gene>
<dbReference type="RefSeq" id="WP_302584106.1">
    <property type="nucleotide sequence ID" value="NZ_JBBMFL010000008.1"/>
</dbReference>
<accession>A0ABV1GX09</accession>
<evidence type="ECO:0000313" key="2">
    <source>
        <dbReference type="EMBL" id="MEQ2544948.1"/>
    </source>
</evidence>
<protein>
    <submittedName>
        <fullName evidence="2">Uncharacterized protein</fullName>
    </submittedName>
</protein>
<keyword evidence="3" id="KW-1185">Reference proteome</keyword>
<evidence type="ECO:0000313" key="3">
    <source>
        <dbReference type="Proteomes" id="UP001460202"/>
    </source>
</evidence>